<keyword evidence="2" id="KW-1185">Reference proteome</keyword>
<protein>
    <submittedName>
        <fullName evidence="1">Uncharacterized protein</fullName>
    </submittedName>
</protein>
<dbReference type="AlphaFoldDB" id="A0A553PZN2"/>
<comment type="caution">
    <text evidence="1">The sequence shown here is derived from an EMBL/GenBank/DDBJ whole genome shotgun (WGS) entry which is preliminary data.</text>
</comment>
<dbReference type="OrthoDB" id="6077599at2759"/>
<proteinExistence type="predicted"/>
<accession>A0A553PZN2</accession>
<sequence length="104" mass="11603">MLILASSISRKSVFMGTLLSVCRRRKHRAAASAVCLSSGSVMRSLPTRCQEPSEACLSVSVCLFILKTQVLCKLKVFIQATRPPDHKEQQCLHPTALKKRHLIR</sequence>
<dbReference type="Proteomes" id="UP000316079">
    <property type="component" value="Unassembled WGS sequence"/>
</dbReference>
<evidence type="ECO:0000313" key="1">
    <source>
        <dbReference type="EMBL" id="TRY83096.1"/>
    </source>
</evidence>
<name>A0A553PZN2_9TELE</name>
<gene>
    <name evidence="1" type="ORF">DNTS_003565</name>
</gene>
<feature type="non-terminal residue" evidence="1">
    <location>
        <position position="104"/>
    </location>
</feature>
<dbReference type="EMBL" id="SRMA01026500">
    <property type="protein sequence ID" value="TRY83096.1"/>
    <property type="molecule type" value="Genomic_DNA"/>
</dbReference>
<reference evidence="1 2" key="1">
    <citation type="journal article" date="2019" name="Sci. Data">
        <title>Hybrid genome assembly and annotation of Danionella translucida.</title>
        <authorList>
            <person name="Kadobianskyi M."/>
            <person name="Schulze L."/>
            <person name="Schuelke M."/>
            <person name="Judkewitz B."/>
        </authorList>
    </citation>
    <scope>NUCLEOTIDE SEQUENCE [LARGE SCALE GENOMIC DNA]</scope>
    <source>
        <strain evidence="1 2">Bolton</strain>
    </source>
</reference>
<evidence type="ECO:0000313" key="2">
    <source>
        <dbReference type="Proteomes" id="UP000316079"/>
    </source>
</evidence>
<organism evidence="1 2">
    <name type="scientific">Danionella cerebrum</name>
    <dbReference type="NCBI Taxonomy" id="2873325"/>
    <lineage>
        <taxon>Eukaryota</taxon>
        <taxon>Metazoa</taxon>
        <taxon>Chordata</taxon>
        <taxon>Craniata</taxon>
        <taxon>Vertebrata</taxon>
        <taxon>Euteleostomi</taxon>
        <taxon>Actinopterygii</taxon>
        <taxon>Neopterygii</taxon>
        <taxon>Teleostei</taxon>
        <taxon>Ostariophysi</taxon>
        <taxon>Cypriniformes</taxon>
        <taxon>Danionidae</taxon>
        <taxon>Danioninae</taxon>
        <taxon>Danionella</taxon>
    </lineage>
</organism>